<keyword evidence="2 4" id="KW-0378">Hydrolase</keyword>
<dbReference type="Pfam" id="PF00561">
    <property type="entry name" value="Abhydrolase_1"/>
    <property type="match status" value="1"/>
</dbReference>
<dbReference type="InterPro" id="IPR029058">
    <property type="entry name" value="AB_hydrolase_fold"/>
</dbReference>
<comment type="caution">
    <text evidence="4">The sequence shown here is derived from an EMBL/GenBank/DDBJ whole genome shotgun (WGS) entry which is preliminary data.</text>
</comment>
<evidence type="ECO:0000256" key="1">
    <source>
        <dbReference type="ARBA" id="ARBA00010088"/>
    </source>
</evidence>
<dbReference type="PANTHER" id="PTHR43798:SF33">
    <property type="entry name" value="HYDROLASE, PUTATIVE (AFU_ORTHOLOGUE AFUA_2G14860)-RELATED"/>
    <property type="match status" value="1"/>
</dbReference>
<feature type="domain" description="AB hydrolase-1" evidence="3">
    <location>
        <begin position="23"/>
        <end position="286"/>
    </location>
</feature>
<proteinExistence type="inferred from homology"/>
<dbReference type="SUPFAM" id="SSF53474">
    <property type="entry name" value="alpha/beta-Hydrolases"/>
    <property type="match status" value="1"/>
</dbReference>
<evidence type="ECO:0000256" key="2">
    <source>
        <dbReference type="ARBA" id="ARBA00022801"/>
    </source>
</evidence>
<evidence type="ECO:0000313" key="5">
    <source>
        <dbReference type="Proteomes" id="UP001519287"/>
    </source>
</evidence>
<sequence length="301" mass="34754">MGELMNIRGKDLYVGTFGEEDSPPLLYIHGGPGIGSYDFEVFQKDRLSGQLRLITVDQRGVLRSESLLEDEDFKLTDIVEDCEALRISLGLKRWSVLGHSFGGYMALLYYAAYPDSIEKIIFESPTFDLGLSARSLLWGAAEQYLQTEEEEQALICMEASQDERSSEQLFDICFNQILPQLGDRRENLYTYGPDKLFFDRLVSESPFPNEWWSKQALFLKKLFDEGAIYQSIISMLRSVECPALLIKGAHDYVTCERHVSTFMKEVKDYRFKFFEHSGHMPRYEEPERYAETVTRFVLGNL</sequence>
<dbReference type="GO" id="GO:0004177">
    <property type="term" value="F:aminopeptidase activity"/>
    <property type="evidence" value="ECO:0007669"/>
    <property type="project" value="UniProtKB-KW"/>
</dbReference>
<keyword evidence="4" id="KW-0645">Protease</keyword>
<dbReference type="Proteomes" id="UP001519287">
    <property type="component" value="Unassembled WGS sequence"/>
</dbReference>
<gene>
    <name evidence="4" type="ORF">J2Z66_006091</name>
</gene>
<accession>A0ABS4J3S3</accession>
<dbReference type="PANTHER" id="PTHR43798">
    <property type="entry name" value="MONOACYLGLYCEROL LIPASE"/>
    <property type="match status" value="1"/>
</dbReference>
<comment type="similarity">
    <text evidence="1">Belongs to the peptidase S33 family.</text>
</comment>
<protein>
    <submittedName>
        <fullName evidence="4">Proline iminopeptidase</fullName>
        <ecNumber evidence="4">3.4.11.5</ecNumber>
    </submittedName>
</protein>
<dbReference type="EC" id="3.4.11.5" evidence="4"/>
<name>A0ABS4J3S3_9BACL</name>
<evidence type="ECO:0000259" key="3">
    <source>
        <dbReference type="Pfam" id="PF00561"/>
    </source>
</evidence>
<dbReference type="Gene3D" id="3.40.50.1820">
    <property type="entry name" value="alpha/beta hydrolase"/>
    <property type="match status" value="1"/>
</dbReference>
<keyword evidence="5" id="KW-1185">Reference proteome</keyword>
<dbReference type="PRINTS" id="PR00793">
    <property type="entry name" value="PROAMNOPTASE"/>
</dbReference>
<organism evidence="4 5">
    <name type="scientific">Paenibacillus eucommiae</name>
    <dbReference type="NCBI Taxonomy" id="1355755"/>
    <lineage>
        <taxon>Bacteria</taxon>
        <taxon>Bacillati</taxon>
        <taxon>Bacillota</taxon>
        <taxon>Bacilli</taxon>
        <taxon>Bacillales</taxon>
        <taxon>Paenibacillaceae</taxon>
        <taxon>Paenibacillus</taxon>
    </lineage>
</organism>
<dbReference type="InterPro" id="IPR000073">
    <property type="entry name" value="AB_hydrolase_1"/>
</dbReference>
<reference evidence="4 5" key="1">
    <citation type="submission" date="2021-03" db="EMBL/GenBank/DDBJ databases">
        <title>Genomic Encyclopedia of Type Strains, Phase IV (KMG-IV): sequencing the most valuable type-strain genomes for metagenomic binning, comparative biology and taxonomic classification.</title>
        <authorList>
            <person name="Goeker M."/>
        </authorList>
    </citation>
    <scope>NUCLEOTIDE SEQUENCE [LARGE SCALE GENOMIC DNA]</scope>
    <source>
        <strain evidence="4 5">DSM 26048</strain>
    </source>
</reference>
<evidence type="ECO:0000313" key="4">
    <source>
        <dbReference type="EMBL" id="MBP1994455.1"/>
    </source>
</evidence>
<keyword evidence="4" id="KW-0031">Aminopeptidase</keyword>
<dbReference type="InterPro" id="IPR002410">
    <property type="entry name" value="Peptidase_S33"/>
</dbReference>
<dbReference type="RefSeq" id="WP_209976297.1">
    <property type="nucleotide sequence ID" value="NZ_JAGGLB010000025.1"/>
</dbReference>
<dbReference type="InterPro" id="IPR050266">
    <property type="entry name" value="AB_hydrolase_sf"/>
</dbReference>
<dbReference type="EMBL" id="JAGGLB010000025">
    <property type="protein sequence ID" value="MBP1994455.1"/>
    <property type="molecule type" value="Genomic_DNA"/>
</dbReference>